<dbReference type="InterPro" id="IPR021410">
    <property type="entry name" value="FAF"/>
</dbReference>
<dbReference type="GeneID" id="110789908"/>
<comment type="similarity">
    <text evidence="1">Belongs to the fantastic four family.</text>
</comment>
<evidence type="ECO:0000259" key="3">
    <source>
        <dbReference type="Pfam" id="PF11250"/>
    </source>
</evidence>
<accession>A0A9R0IJ65</accession>
<feature type="region of interest" description="Disordered" evidence="2">
    <location>
        <begin position="102"/>
        <end position="135"/>
    </location>
</feature>
<feature type="region of interest" description="Disordered" evidence="2">
    <location>
        <begin position="212"/>
        <end position="252"/>
    </location>
</feature>
<dbReference type="RefSeq" id="XP_021850319.1">
    <property type="nucleotide sequence ID" value="XM_021994627.2"/>
</dbReference>
<evidence type="ECO:0000256" key="1">
    <source>
        <dbReference type="ARBA" id="ARBA00008690"/>
    </source>
</evidence>
<feature type="compositionally biased region" description="Acidic residues" evidence="2">
    <location>
        <begin position="212"/>
        <end position="243"/>
    </location>
</feature>
<organism evidence="4 5">
    <name type="scientific">Spinacia oleracea</name>
    <name type="common">Spinach</name>
    <dbReference type="NCBI Taxonomy" id="3562"/>
    <lineage>
        <taxon>Eukaryota</taxon>
        <taxon>Viridiplantae</taxon>
        <taxon>Streptophyta</taxon>
        <taxon>Embryophyta</taxon>
        <taxon>Tracheophyta</taxon>
        <taxon>Spermatophyta</taxon>
        <taxon>Magnoliopsida</taxon>
        <taxon>eudicotyledons</taxon>
        <taxon>Gunneridae</taxon>
        <taxon>Pentapetalae</taxon>
        <taxon>Caryophyllales</taxon>
        <taxon>Chenopodiaceae</taxon>
        <taxon>Chenopodioideae</taxon>
        <taxon>Anserineae</taxon>
        <taxon>Spinacia</taxon>
    </lineage>
</organism>
<dbReference type="Pfam" id="PF11250">
    <property type="entry name" value="FAF"/>
    <property type="match status" value="1"/>
</dbReference>
<dbReference type="InterPro" id="IPR046431">
    <property type="entry name" value="FAF_dom"/>
</dbReference>
<gene>
    <name evidence="5" type="primary">LOC110789908</name>
</gene>
<dbReference type="PANTHER" id="PTHR33155:SF27">
    <property type="entry name" value="FANTASTIC FOUR-LIKE PROTEIN (DUF3049)"/>
    <property type="match status" value="1"/>
</dbReference>
<dbReference type="AlphaFoldDB" id="A0A9R0IJ65"/>
<sequence>MTSVNNSVNSFFGLPPPLEEDHFSQTFHQTLGGSPPPPPRNLTLTFNNNNKDNLFKPIKHHTESSANFAGELTEDIAGDLRNSGQIGLMSCTESLGFESSDDIPTSSLDDLGRGCSNNDDKSNQESSSSSSSARCLIRRRDKGVANRWEERRFPPPLTSLSDKGRRNFTLNSVRTNGRLEIFGVMIEHPEILCATRENGRLRMHLVKTPVISDDEESEEEDEAVEARVEEEEDEVEEDEEGEVEREWRRTPSAAGMRRCYHHQRLMHVWGPQQNRFVTTM</sequence>
<evidence type="ECO:0000256" key="2">
    <source>
        <dbReference type="SAM" id="MobiDB-lite"/>
    </source>
</evidence>
<name>A0A9R0IJ65_SPIOL</name>
<reference evidence="4" key="1">
    <citation type="journal article" date="2021" name="Nat. Commun.">
        <title>Genomic analyses provide insights into spinach domestication and the genetic basis of agronomic traits.</title>
        <authorList>
            <person name="Cai X."/>
            <person name="Sun X."/>
            <person name="Xu C."/>
            <person name="Sun H."/>
            <person name="Wang X."/>
            <person name="Ge C."/>
            <person name="Zhang Z."/>
            <person name="Wang Q."/>
            <person name="Fei Z."/>
            <person name="Jiao C."/>
            <person name="Wang Q."/>
        </authorList>
    </citation>
    <scope>NUCLEOTIDE SEQUENCE [LARGE SCALE GENOMIC DNA]</scope>
    <source>
        <strain evidence="4">cv. Varoflay</strain>
    </source>
</reference>
<reference evidence="5" key="2">
    <citation type="submission" date="2025-08" db="UniProtKB">
        <authorList>
            <consortium name="RefSeq"/>
        </authorList>
    </citation>
    <scope>IDENTIFICATION</scope>
    <source>
        <tissue evidence="5">Leaf</tissue>
    </source>
</reference>
<dbReference type="Proteomes" id="UP000813463">
    <property type="component" value="Chromosome 4"/>
</dbReference>
<evidence type="ECO:0000313" key="4">
    <source>
        <dbReference type="Proteomes" id="UP000813463"/>
    </source>
</evidence>
<proteinExistence type="inferred from homology"/>
<protein>
    <submittedName>
        <fullName evidence="5">Protein FANTASTIC FOUR 1</fullName>
    </submittedName>
</protein>
<keyword evidence="4" id="KW-1185">Reference proteome</keyword>
<evidence type="ECO:0000313" key="5">
    <source>
        <dbReference type="RefSeq" id="XP_021850319.1"/>
    </source>
</evidence>
<dbReference type="OrthoDB" id="1931928at2759"/>
<dbReference type="KEGG" id="soe:110789908"/>
<dbReference type="PANTHER" id="PTHR33155">
    <property type="entry name" value="FANTASTIC FOUR-LIKE PROTEIN (DUF3049)"/>
    <property type="match status" value="1"/>
</dbReference>
<feature type="domain" description="FAF" evidence="3">
    <location>
        <begin position="152"/>
        <end position="205"/>
    </location>
</feature>